<evidence type="ECO:0000259" key="6">
    <source>
        <dbReference type="PROSITE" id="PS50268"/>
    </source>
</evidence>
<name>A0ABT5VZ55_9BACT</name>
<sequence>SGVVTVNGNLDFDTTPSYLVKVIAASTDGSTSEETFTITIVNADGTTSGEGDTDNPVGPVTDSNSDDNKVNENATTGDLVGLTAEATDPDGDLVTYAIDGSVPFSIDPTSGVVKVNGNLDFDTTPSYLVKVIATSTDGSTSNETFTITIVDADGTTTGEGDTDNPVGPVTDSNSADNKVNENATTGASTGLTAEAIDPDGDLVTYAIDGSVPFTIDPTSGVVTVNGNLDFDTTPSYSVKVIATSTDGSTSSETFTITIVDADGTTSGEGDTDHFITGKDIADIDTDSNTISENAAVNDIVHLTANVVDEDGDKITYELTDDFHGWFQIDANSGIVTVKGNIDYDSADLSDHKATVNVKATSTDLSHTSKDFEIAITEADGTTPGGGDTDHLITGKDIVDIDTDSNTISENAAVNDIVHLTANVLDEDGDKVTYELTN</sequence>
<protein>
    <submittedName>
        <fullName evidence="7">Cadherin repeat domain-containing protein</fullName>
    </submittedName>
</protein>
<feature type="region of interest" description="Disordered" evidence="5">
    <location>
        <begin position="43"/>
        <end position="74"/>
    </location>
</feature>
<accession>A0ABT5VZ55</accession>
<evidence type="ECO:0000256" key="5">
    <source>
        <dbReference type="SAM" id="MobiDB-lite"/>
    </source>
</evidence>
<dbReference type="SMART" id="SM00112">
    <property type="entry name" value="CA"/>
    <property type="match status" value="3"/>
</dbReference>
<dbReference type="PROSITE" id="PS50268">
    <property type="entry name" value="CADHERIN_2"/>
    <property type="match status" value="3"/>
</dbReference>
<dbReference type="Gene3D" id="2.60.40.60">
    <property type="entry name" value="Cadherins"/>
    <property type="match status" value="3"/>
</dbReference>
<dbReference type="SUPFAM" id="SSF49313">
    <property type="entry name" value="Cadherin-like"/>
    <property type="match status" value="3"/>
</dbReference>
<feature type="region of interest" description="Disordered" evidence="5">
    <location>
        <begin position="156"/>
        <end position="184"/>
    </location>
</feature>
<evidence type="ECO:0000313" key="7">
    <source>
        <dbReference type="EMBL" id="MDE5420570.1"/>
    </source>
</evidence>
<feature type="compositionally biased region" description="Polar residues" evidence="5">
    <location>
        <begin position="170"/>
        <end position="184"/>
    </location>
</feature>
<feature type="domain" description="Cadherin" evidence="6">
    <location>
        <begin position="62"/>
        <end position="170"/>
    </location>
</feature>
<dbReference type="RefSeq" id="WP_275111900.1">
    <property type="nucleotide sequence ID" value="NZ_JAKJSC010000018.1"/>
</dbReference>
<evidence type="ECO:0000256" key="3">
    <source>
        <dbReference type="ARBA" id="ARBA00022837"/>
    </source>
</evidence>
<feature type="domain" description="Cadherin" evidence="6">
    <location>
        <begin position="282"/>
        <end position="385"/>
    </location>
</feature>
<dbReference type="InterPro" id="IPR002126">
    <property type="entry name" value="Cadherin-like_dom"/>
</dbReference>
<evidence type="ECO:0000256" key="4">
    <source>
        <dbReference type="ARBA" id="ARBA00023136"/>
    </source>
</evidence>
<comment type="subcellular location">
    <subcellularLocation>
        <location evidence="1">Membrane</location>
    </subcellularLocation>
</comment>
<evidence type="ECO:0000256" key="1">
    <source>
        <dbReference type="ARBA" id="ARBA00004370"/>
    </source>
</evidence>
<organism evidence="7 8">
    <name type="scientific">Paralabilibaculum antarcticum</name>
    <dbReference type="NCBI Taxonomy" id="2912572"/>
    <lineage>
        <taxon>Bacteria</taxon>
        <taxon>Pseudomonadati</taxon>
        <taxon>Bacteroidota</taxon>
        <taxon>Bacteroidia</taxon>
        <taxon>Marinilabiliales</taxon>
        <taxon>Marinifilaceae</taxon>
        <taxon>Paralabilibaculum</taxon>
    </lineage>
</organism>
<evidence type="ECO:0000313" key="8">
    <source>
        <dbReference type="Proteomes" id="UP001528920"/>
    </source>
</evidence>
<proteinExistence type="predicted"/>
<reference evidence="7 8" key="1">
    <citation type="submission" date="2022-01" db="EMBL/GenBank/DDBJ databases">
        <title>Labilibaculum sp. nov, a marine bacterium isolated from Antarctica.</title>
        <authorList>
            <person name="Dai W."/>
        </authorList>
    </citation>
    <scope>NUCLEOTIDE SEQUENCE [LARGE SCALE GENOMIC DNA]</scope>
    <source>
        <strain evidence="7 8">DW002</strain>
    </source>
</reference>
<evidence type="ECO:0000256" key="2">
    <source>
        <dbReference type="ARBA" id="ARBA00022737"/>
    </source>
</evidence>
<feature type="non-terminal residue" evidence="7">
    <location>
        <position position="1"/>
    </location>
</feature>
<dbReference type="CDD" id="cd11304">
    <property type="entry name" value="Cadherin_repeat"/>
    <property type="match status" value="3"/>
</dbReference>
<dbReference type="EMBL" id="JAKJSC010000018">
    <property type="protein sequence ID" value="MDE5420570.1"/>
    <property type="molecule type" value="Genomic_DNA"/>
</dbReference>
<dbReference type="InterPro" id="IPR015919">
    <property type="entry name" value="Cadherin-like_sf"/>
</dbReference>
<dbReference type="PANTHER" id="PTHR24027">
    <property type="entry name" value="CADHERIN-23"/>
    <property type="match status" value="1"/>
</dbReference>
<feature type="domain" description="Cadherin" evidence="6">
    <location>
        <begin position="171"/>
        <end position="274"/>
    </location>
</feature>
<dbReference type="Proteomes" id="UP001528920">
    <property type="component" value="Unassembled WGS sequence"/>
</dbReference>
<keyword evidence="8" id="KW-1185">Reference proteome</keyword>
<dbReference type="Pfam" id="PF00028">
    <property type="entry name" value="Cadherin"/>
    <property type="match status" value="2"/>
</dbReference>
<dbReference type="InterPro" id="IPR039808">
    <property type="entry name" value="Cadherin"/>
</dbReference>
<feature type="non-terminal residue" evidence="7">
    <location>
        <position position="437"/>
    </location>
</feature>
<keyword evidence="2" id="KW-0677">Repeat</keyword>
<comment type="caution">
    <text evidence="7">The sequence shown here is derived from an EMBL/GenBank/DDBJ whole genome shotgun (WGS) entry which is preliminary data.</text>
</comment>
<gene>
    <name evidence="7" type="ORF">L3049_21495</name>
</gene>
<dbReference type="PANTHER" id="PTHR24027:SF438">
    <property type="entry name" value="CADHERIN 23"/>
    <property type="match status" value="1"/>
</dbReference>
<keyword evidence="3" id="KW-0106">Calcium</keyword>
<keyword evidence="4" id="KW-0472">Membrane</keyword>